<evidence type="ECO:0000256" key="1">
    <source>
        <dbReference type="ARBA" id="ARBA00004496"/>
    </source>
</evidence>
<dbReference type="InterPro" id="IPR041679">
    <property type="entry name" value="DNA2/NAM7-like_C"/>
</dbReference>
<feature type="compositionally biased region" description="Basic and acidic residues" evidence="4">
    <location>
        <begin position="746"/>
        <end position="765"/>
    </location>
</feature>
<dbReference type="CDD" id="cd18038">
    <property type="entry name" value="DEXXQc_Helz-like"/>
    <property type="match status" value="1"/>
</dbReference>
<sequence length="1051" mass="116659">MTRGGVQGLAERLSLYPQQESHSRAETSCIWKSDPLAALDLGVVATKARSAAVEEEAFLPRGYEGAPAVVLNLHEDTMDEPEESSAGTETEQESTAGGYSPMHASRLLRIVNDCPGPYVLREVLILPKDETTSACWIEVEVGGWIFSSQSGRMPWKRSLREMSPSREEKFWTGAPEILLCFGTSDAHVTIKVEPESESRIVKKWVLFRIETPGMGPAHDFQYHSFVLGRKVVASVADRAAQALLNVEARAFVPQGLRRYFDEPCNMVSHPDEPSPFQPVGMANVLRYLPDYFLPDDIRRAFLGFKAAKLSERSDPYSLFGIVKSPTTVLEYCRNMRAMLYLEEAQAGEDVRRYDLFGVPITYREKSKDKPNAPLVATISVPGAAEKRPPLAYGDCVRLRPSSLPAIGSGRRVMVEMRAVVLETREEKVKILLPPKFPTSMFPSDSRFHIRFTYDRYGFRFLHRALYCFSTPAPARRIFPNFFFPPEGGGPEGEENEERGRKIRAVAVDEAAIQWVNRVINEEQRRAVLDIVNQTHGSLPYILYGPPGTGKTLTVIEAILQICRHHPRSKVLAVAPSDVAADILAERLSEHMEPKQLFRLNWCQRLMASMKPSLLRYSCWDAKVSLFSLPDDEPRSILEHQVIVSTCASSGLLSLLDISGQTPVSFSHILVDEASQALQPEVMVPLSLAGPDTGVVLAGDPKQLGAVTRNPLVQELGLARSLQERLMETCSIYRTQLAAEASATEGGVEHPKGSEHRTSAPKEGDPGRCLTMLRKNYRSHQAIIEVPSRMFYDRTLEQHGDKSVIDSMLAWEMLPGSSSATALDTAPLRSTARAQAGPKGFPILFWGCLGEHMHELDSPSFFNVVECGKVLDLVHALLSSTRVQVRMQDIAIISAFRKQVLKLRSLLREKGYGAINIGQVEDFQGQETKVVIISTVLSARHPNEISEQLGFLGHPKRFNVAITRAQALTVIVGNPYALWEDVGGWRQLLEFCKDHGALRGSSGPLGTPDVESVESLLDTIANESLLGKASSNDIYPTSLEDYFSDSPWRLLL</sequence>
<evidence type="ECO:0000256" key="4">
    <source>
        <dbReference type="SAM" id="MobiDB-lite"/>
    </source>
</evidence>
<feature type="region of interest" description="Disordered" evidence="4">
    <location>
        <begin position="742"/>
        <end position="766"/>
    </location>
</feature>
<dbReference type="Gene3D" id="2.40.30.270">
    <property type="match status" value="1"/>
</dbReference>
<dbReference type="GO" id="GO:0003723">
    <property type="term" value="F:RNA binding"/>
    <property type="evidence" value="ECO:0007669"/>
    <property type="project" value="InterPro"/>
</dbReference>
<feature type="domain" description="DNA2/NAM7 helicase helicase" evidence="5">
    <location>
        <begin position="636"/>
        <end position="707"/>
    </location>
</feature>
<dbReference type="InterPro" id="IPR026122">
    <property type="entry name" value="MOV-10/SDE3_DEXXQ/H-box"/>
</dbReference>
<comment type="subcellular location">
    <subcellularLocation>
        <location evidence="1">Cytoplasm</location>
    </subcellularLocation>
</comment>
<protein>
    <submittedName>
        <fullName evidence="7">Uncharacterized protein</fullName>
    </submittedName>
</protein>
<dbReference type="PANTHER" id="PTHR45418:SF1">
    <property type="entry name" value="CANCER_TESTIS ANTIGEN 55"/>
    <property type="match status" value="1"/>
</dbReference>
<dbReference type="Pfam" id="PF13086">
    <property type="entry name" value="AAA_11"/>
    <property type="match status" value="2"/>
</dbReference>
<reference evidence="7 8" key="1">
    <citation type="submission" date="2019-01" db="EMBL/GenBank/DDBJ databases">
        <title>Nuclear Genome Assembly of the Microalgal Biofuel strain Nannochloropsis salina CCMP1776.</title>
        <authorList>
            <person name="Hovde B."/>
        </authorList>
    </citation>
    <scope>NUCLEOTIDE SEQUENCE [LARGE SCALE GENOMIC DNA]</scope>
    <source>
        <strain evidence="7 8">CCMP1776</strain>
    </source>
</reference>
<evidence type="ECO:0000313" key="7">
    <source>
        <dbReference type="EMBL" id="TFJ86561.1"/>
    </source>
</evidence>
<dbReference type="InterPro" id="IPR027417">
    <property type="entry name" value="P-loop_NTPase"/>
</dbReference>
<dbReference type="EMBL" id="SDOX01000008">
    <property type="protein sequence ID" value="TFJ86561.1"/>
    <property type="molecule type" value="Genomic_DNA"/>
</dbReference>
<dbReference type="SUPFAM" id="SSF52540">
    <property type="entry name" value="P-loop containing nucleoside triphosphate hydrolases"/>
    <property type="match status" value="1"/>
</dbReference>
<gene>
    <name evidence="7" type="ORF">NSK_002218</name>
</gene>
<name>A0A4D9D490_9STRA</name>
<dbReference type="GO" id="GO:0032574">
    <property type="term" value="F:5'-3' RNA helicase activity"/>
    <property type="evidence" value="ECO:0007669"/>
    <property type="project" value="InterPro"/>
</dbReference>
<dbReference type="Proteomes" id="UP000355283">
    <property type="component" value="Unassembled WGS sequence"/>
</dbReference>
<comment type="caution">
    <text evidence="7">The sequence shown here is derived from an EMBL/GenBank/DDBJ whole genome shotgun (WGS) entry which is preliminary data.</text>
</comment>
<evidence type="ECO:0000259" key="6">
    <source>
        <dbReference type="Pfam" id="PF13087"/>
    </source>
</evidence>
<evidence type="ECO:0000256" key="3">
    <source>
        <dbReference type="ARBA" id="ARBA00023158"/>
    </source>
</evidence>
<dbReference type="AlphaFoldDB" id="A0A4D9D490"/>
<dbReference type="CDD" id="cd18808">
    <property type="entry name" value="SF1_C_Upf1"/>
    <property type="match status" value="1"/>
</dbReference>
<dbReference type="GO" id="GO:0005737">
    <property type="term" value="C:cytoplasm"/>
    <property type="evidence" value="ECO:0007669"/>
    <property type="project" value="UniProtKB-SubCell"/>
</dbReference>
<keyword evidence="8" id="KW-1185">Reference proteome</keyword>
<feature type="compositionally biased region" description="Polar residues" evidence="4">
    <location>
        <begin position="85"/>
        <end position="97"/>
    </location>
</feature>
<accession>A0A4D9D490</accession>
<proteinExistence type="predicted"/>
<dbReference type="InterPro" id="IPR041677">
    <property type="entry name" value="DNA2/NAM7_AAA_11"/>
</dbReference>
<dbReference type="OrthoDB" id="6513042at2759"/>
<evidence type="ECO:0000259" key="5">
    <source>
        <dbReference type="Pfam" id="PF13086"/>
    </source>
</evidence>
<keyword evidence="3" id="KW-0943">RNA-mediated gene silencing</keyword>
<evidence type="ECO:0000256" key="2">
    <source>
        <dbReference type="ARBA" id="ARBA00022490"/>
    </source>
</evidence>
<evidence type="ECO:0000313" key="8">
    <source>
        <dbReference type="Proteomes" id="UP000355283"/>
    </source>
</evidence>
<dbReference type="PANTHER" id="PTHR45418">
    <property type="entry name" value="CANCER/TESTIS ANTIGEN 55"/>
    <property type="match status" value="1"/>
</dbReference>
<dbReference type="Gene3D" id="3.40.50.300">
    <property type="entry name" value="P-loop containing nucleotide triphosphate hydrolases"/>
    <property type="match status" value="3"/>
</dbReference>
<feature type="domain" description="DNA2/NAM7 helicase helicase" evidence="5">
    <location>
        <begin position="519"/>
        <end position="600"/>
    </location>
</feature>
<organism evidence="7 8">
    <name type="scientific">Nannochloropsis salina CCMP1776</name>
    <dbReference type="NCBI Taxonomy" id="1027361"/>
    <lineage>
        <taxon>Eukaryota</taxon>
        <taxon>Sar</taxon>
        <taxon>Stramenopiles</taxon>
        <taxon>Ochrophyta</taxon>
        <taxon>Eustigmatophyceae</taxon>
        <taxon>Eustigmatales</taxon>
        <taxon>Monodopsidaceae</taxon>
        <taxon>Microchloropsis</taxon>
        <taxon>Microchloropsis salina</taxon>
    </lineage>
</organism>
<keyword evidence="2" id="KW-0963">Cytoplasm</keyword>
<dbReference type="GO" id="GO:0031047">
    <property type="term" value="P:regulatory ncRNA-mediated gene silencing"/>
    <property type="evidence" value="ECO:0007669"/>
    <property type="project" value="UniProtKB-KW"/>
</dbReference>
<feature type="domain" description="DNA2/NAM7 helicase-like C-terminal" evidence="6">
    <location>
        <begin position="768"/>
        <end position="973"/>
    </location>
</feature>
<feature type="region of interest" description="Disordered" evidence="4">
    <location>
        <begin position="78"/>
        <end position="99"/>
    </location>
</feature>
<dbReference type="InterPro" id="IPR047187">
    <property type="entry name" value="SF1_C_Upf1"/>
</dbReference>
<dbReference type="Pfam" id="PF13087">
    <property type="entry name" value="AAA_12"/>
    <property type="match status" value="1"/>
</dbReference>